<keyword evidence="1" id="KW-0812">Transmembrane</keyword>
<dbReference type="PATRIC" id="fig|1441095.3.peg.1614"/>
<dbReference type="InterPro" id="IPR020076">
    <property type="entry name" value="DUF2768"/>
</dbReference>
<keyword evidence="3" id="KW-1185">Reference proteome</keyword>
<proteinExistence type="predicted"/>
<feature type="transmembrane region" description="Helical" evidence="1">
    <location>
        <begin position="6"/>
        <end position="27"/>
    </location>
</feature>
<dbReference type="AlphaFoldDB" id="A0A0M5J9Y0"/>
<evidence type="ECO:0000313" key="3">
    <source>
        <dbReference type="Proteomes" id="UP000067625"/>
    </source>
</evidence>
<dbReference type="OrthoDB" id="2476435at2"/>
<evidence type="ECO:0000313" key="2">
    <source>
        <dbReference type="EMBL" id="ALC81427.1"/>
    </source>
</evidence>
<organism evidence="2 3">
    <name type="scientific">Bacillus gobiensis</name>
    <dbReference type="NCBI Taxonomy" id="1441095"/>
    <lineage>
        <taxon>Bacteria</taxon>
        <taxon>Bacillati</taxon>
        <taxon>Bacillota</taxon>
        <taxon>Bacilli</taxon>
        <taxon>Bacillales</taxon>
        <taxon>Bacillaceae</taxon>
        <taxon>Bacillus</taxon>
    </lineage>
</organism>
<reference evidence="3" key="1">
    <citation type="submission" date="2015-08" db="EMBL/GenBank/DDBJ databases">
        <title>Genome sequencing project for genomic taxonomy and phylogenomics of Bacillus-like bacteria.</title>
        <authorList>
            <person name="Liu B."/>
            <person name="Wang J."/>
            <person name="Zhu Y."/>
            <person name="Liu G."/>
            <person name="Chen Q."/>
            <person name="Chen Z."/>
            <person name="Lan J."/>
            <person name="Che J."/>
            <person name="Ge C."/>
            <person name="Shi H."/>
            <person name="Pan Z."/>
            <person name="Liu X."/>
        </authorList>
    </citation>
    <scope>NUCLEOTIDE SEQUENCE [LARGE SCALE GENOMIC DNA]</scope>
    <source>
        <strain evidence="3">FJAT-4402</strain>
    </source>
</reference>
<protein>
    <recommendedName>
        <fullName evidence="4">NAD(FAD)-dependent dehydrogenase</fullName>
    </recommendedName>
</protein>
<dbReference type="Proteomes" id="UP000067625">
    <property type="component" value="Chromosome"/>
</dbReference>
<dbReference type="Pfam" id="PF10966">
    <property type="entry name" value="DUF2768"/>
    <property type="match status" value="1"/>
</dbReference>
<dbReference type="STRING" id="1441095.AM592_07320"/>
<evidence type="ECO:0000256" key="1">
    <source>
        <dbReference type="SAM" id="Phobius"/>
    </source>
</evidence>
<dbReference type="EMBL" id="CP012600">
    <property type="protein sequence ID" value="ALC81427.1"/>
    <property type="molecule type" value="Genomic_DNA"/>
</dbReference>
<evidence type="ECO:0008006" key="4">
    <source>
        <dbReference type="Google" id="ProtNLM"/>
    </source>
</evidence>
<keyword evidence="1" id="KW-0472">Membrane</keyword>
<accession>A0A0M5J9Y0</accession>
<dbReference type="RefSeq" id="WP_053603184.1">
    <property type="nucleotide sequence ID" value="NZ_CP012600.1"/>
</dbReference>
<sequence length="67" mass="7567">MSIGLLKMWFALASMGLMAVAVLSIYLSRYKFNNRYLKFFVSGLAYICMILSGIIVFFVVFSGPVQE</sequence>
<keyword evidence="1" id="KW-1133">Transmembrane helix</keyword>
<reference evidence="2 3" key="2">
    <citation type="journal article" date="2016" name="Int. J. Syst. Evol. Microbiol.">
        <title>Bacillus gobiensis sp. nov., isolated from a soil sample.</title>
        <authorList>
            <person name="Liu B."/>
            <person name="Liu G.H."/>
            <person name="Cetin S."/>
            <person name="Schumann P."/>
            <person name="Pan Z.Z."/>
            <person name="Chen Q.Q."/>
        </authorList>
    </citation>
    <scope>NUCLEOTIDE SEQUENCE [LARGE SCALE GENOMIC DNA]</scope>
    <source>
        <strain evidence="2 3">FJAT-4402</strain>
    </source>
</reference>
<feature type="transmembrane region" description="Helical" evidence="1">
    <location>
        <begin position="39"/>
        <end position="61"/>
    </location>
</feature>
<gene>
    <name evidence="2" type="ORF">AM592_07320</name>
</gene>
<name>A0A0M5J9Y0_9BACI</name>